<dbReference type="AlphaFoldDB" id="A0A9Q0DJQ3"/>
<accession>A0A9Q0DJQ3</accession>
<sequence length="72" mass="7647">MGVGAKAHFNGWQMCGSVMDEHVTQVHGAVQTALRTSPDPPVLPAERCNLFQEESPGSGPLVEWGALKPHPG</sequence>
<evidence type="ECO:0000256" key="1">
    <source>
        <dbReference type="SAM" id="MobiDB-lite"/>
    </source>
</evidence>
<feature type="region of interest" description="Disordered" evidence="1">
    <location>
        <begin position="53"/>
        <end position="72"/>
    </location>
</feature>
<evidence type="ECO:0000313" key="2">
    <source>
        <dbReference type="EMBL" id="KAJ3588841.1"/>
    </source>
</evidence>
<dbReference type="Proteomes" id="UP001148018">
    <property type="component" value="Unassembled WGS sequence"/>
</dbReference>
<protein>
    <submittedName>
        <fullName evidence="2">Uncharacterized protein</fullName>
    </submittedName>
</protein>
<organism evidence="2 3">
    <name type="scientific">Muraenolepis orangiensis</name>
    <name type="common">Patagonian moray cod</name>
    <dbReference type="NCBI Taxonomy" id="630683"/>
    <lineage>
        <taxon>Eukaryota</taxon>
        <taxon>Metazoa</taxon>
        <taxon>Chordata</taxon>
        <taxon>Craniata</taxon>
        <taxon>Vertebrata</taxon>
        <taxon>Euteleostomi</taxon>
        <taxon>Actinopterygii</taxon>
        <taxon>Neopterygii</taxon>
        <taxon>Teleostei</taxon>
        <taxon>Neoteleostei</taxon>
        <taxon>Acanthomorphata</taxon>
        <taxon>Zeiogadaria</taxon>
        <taxon>Gadariae</taxon>
        <taxon>Gadiformes</taxon>
        <taxon>Muraenolepidoidei</taxon>
        <taxon>Muraenolepididae</taxon>
        <taxon>Muraenolepis</taxon>
    </lineage>
</organism>
<name>A0A9Q0DJQ3_9TELE</name>
<keyword evidence="3" id="KW-1185">Reference proteome</keyword>
<dbReference type="EMBL" id="JANIIK010000115">
    <property type="protein sequence ID" value="KAJ3588841.1"/>
    <property type="molecule type" value="Genomic_DNA"/>
</dbReference>
<evidence type="ECO:0000313" key="3">
    <source>
        <dbReference type="Proteomes" id="UP001148018"/>
    </source>
</evidence>
<comment type="caution">
    <text evidence="2">The sequence shown here is derived from an EMBL/GenBank/DDBJ whole genome shotgun (WGS) entry which is preliminary data.</text>
</comment>
<gene>
    <name evidence="2" type="ORF">NHX12_009695</name>
</gene>
<proteinExistence type="predicted"/>
<reference evidence="2" key="1">
    <citation type="submission" date="2022-07" db="EMBL/GenBank/DDBJ databases">
        <title>Chromosome-level genome of Muraenolepis orangiensis.</title>
        <authorList>
            <person name="Kim J."/>
        </authorList>
    </citation>
    <scope>NUCLEOTIDE SEQUENCE</scope>
    <source>
        <strain evidence="2">KU_S4_2022</strain>
        <tissue evidence="2">Muscle</tissue>
    </source>
</reference>